<feature type="compositionally biased region" description="Polar residues" evidence="1">
    <location>
        <begin position="94"/>
        <end position="104"/>
    </location>
</feature>
<keyword evidence="3" id="KW-1185">Reference proteome</keyword>
<protein>
    <submittedName>
        <fullName evidence="2">Unplaced genomic scaffold K443scaffold_2, whole genome shotgun sequence</fullName>
    </submittedName>
</protein>
<evidence type="ECO:0000313" key="2">
    <source>
        <dbReference type="EMBL" id="KIK09710.1"/>
    </source>
</evidence>
<name>A0A0C9XBT7_9AGAR</name>
<accession>A0A0C9XBT7</accession>
<evidence type="ECO:0000313" key="3">
    <source>
        <dbReference type="Proteomes" id="UP000054477"/>
    </source>
</evidence>
<evidence type="ECO:0000256" key="1">
    <source>
        <dbReference type="SAM" id="MobiDB-lite"/>
    </source>
</evidence>
<dbReference type="EMBL" id="KN838537">
    <property type="protein sequence ID" value="KIK09710.1"/>
    <property type="molecule type" value="Genomic_DNA"/>
</dbReference>
<reference evidence="3" key="2">
    <citation type="submission" date="2015-01" db="EMBL/GenBank/DDBJ databases">
        <title>Evolutionary Origins and Diversification of the Mycorrhizal Mutualists.</title>
        <authorList>
            <consortium name="DOE Joint Genome Institute"/>
            <consortium name="Mycorrhizal Genomics Consortium"/>
            <person name="Kohler A."/>
            <person name="Kuo A."/>
            <person name="Nagy L.G."/>
            <person name="Floudas D."/>
            <person name="Copeland A."/>
            <person name="Barry K.W."/>
            <person name="Cichocki N."/>
            <person name="Veneault-Fourrey C."/>
            <person name="LaButti K."/>
            <person name="Lindquist E.A."/>
            <person name="Lipzen A."/>
            <person name="Lundell T."/>
            <person name="Morin E."/>
            <person name="Murat C."/>
            <person name="Riley R."/>
            <person name="Ohm R."/>
            <person name="Sun H."/>
            <person name="Tunlid A."/>
            <person name="Henrissat B."/>
            <person name="Grigoriev I.V."/>
            <person name="Hibbett D.S."/>
            <person name="Martin F."/>
        </authorList>
    </citation>
    <scope>NUCLEOTIDE SEQUENCE [LARGE SCALE GENOMIC DNA]</scope>
    <source>
        <strain evidence="3">LaAM-08-1</strain>
    </source>
</reference>
<dbReference type="AlphaFoldDB" id="A0A0C9XBT7"/>
<reference evidence="2 3" key="1">
    <citation type="submission" date="2014-04" db="EMBL/GenBank/DDBJ databases">
        <authorList>
            <consortium name="DOE Joint Genome Institute"/>
            <person name="Kuo A."/>
            <person name="Kohler A."/>
            <person name="Nagy L.G."/>
            <person name="Floudas D."/>
            <person name="Copeland A."/>
            <person name="Barry K.W."/>
            <person name="Cichocki N."/>
            <person name="Veneault-Fourrey C."/>
            <person name="LaButti K."/>
            <person name="Lindquist E.A."/>
            <person name="Lipzen A."/>
            <person name="Lundell T."/>
            <person name="Morin E."/>
            <person name="Murat C."/>
            <person name="Sun H."/>
            <person name="Tunlid A."/>
            <person name="Henrissat B."/>
            <person name="Grigoriev I.V."/>
            <person name="Hibbett D.S."/>
            <person name="Martin F."/>
            <person name="Nordberg H.P."/>
            <person name="Cantor M.N."/>
            <person name="Hua S.X."/>
        </authorList>
    </citation>
    <scope>NUCLEOTIDE SEQUENCE [LARGE SCALE GENOMIC DNA]</scope>
    <source>
        <strain evidence="2 3">LaAM-08-1</strain>
    </source>
</reference>
<feature type="region of interest" description="Disordered" evidence="1">
    <location>
        <begin position="85"/>
        <end position="121"/>
    </location>
</feature>
<dbReference type="OrthoDB" id="3101480at2759"/>
<organism evidence="2 3">
    <name type="scientific">Laccaria amethystina LaAM-08-1</name>
    <dbReference type="NCBI Taxonomy" id="1095629"/>
    <lineage>
        <taxon>Eukaryota</taxon>
        <taxon>Fungi</taxon>
        <taxon>Dikarya</taxon>
        <taxon>Basidiomycota</taxon>
        <taxon>Agaricomycotina</taxon>
        <taxon>Agaricomycetes</taxon>
        <taxon>Agaricomycetidae</taxon>
        <taxon>Agaricales</taxon>
        <taxon>Agaricineae</taxon>
        <taxon>Hydnangiaceae</taxon>
        <taxon>Laccaria</taxon>
    </lineage>
</organism>
<dbReference type="HOGENOM" id="CLU_943553_0_0_1"/>
<dbReference type="Proteomes" id="UP000054477">
    <property type="component" value="Unassembled WGS sequence"/>
</dbReference>
<gene>
    <name evidence="2" type="ORF">K443DRAFT_671033</name>
</gene>
<proteinExistence type="predicted"/>
<sequence>MSNTFDSESSCLLAPTNPVLNMKEKYLEAWLAGETNIGRFFYDWNSSSQPDIAVTEPPNSRPLQSINHQSLMPVTFHPPYLAESKSTAGSSSSLRQTFCPSHYTSPKPDSPPQLSLVHAPGTILSPQTPPELHLVQHTRSHNNFCHSESPPFSELELEFPASEDGFYFVSDPWNPSRIRLPQSSIPLSELQVAGHCPAIVDEIYDRFSPKRVNSMTLEDVEYNFCAVMDARHLLSLDKSILEAQIALDLLHLQSKFSDLSHLNSSIWKSDAAAQCIFRYCKKKNIKLDCLTLQFFRPDHAQLNQSEQKKCKAREKEIRPHLDAMIGASKGVDMFSQDPSSLREGRLRFKFHR</sequence>